<comment type="caution">
    <text evidence="2">The sequence shown here is derived from an EMBL/GenBank/DDBJ whole genome shotgun (WGS) entry which is preliminary data.</text>
</comment>
<dbReference type="SUPFAM" id="SSF110710">
    <property type="entry name" value="TTHA0583/YokD-like"/>
    <property type="match status" value="1"/>
</dbReference>
<dbReference type="RefSeq" id="WP_245881950.1">
    <property type="nucleotide sequence ID" value="NZ_QJJR01000003.1"/>
</dbReference>
<gene>
    <name evidence="2" type="ORF">DES38_10369</name>
</gene>
<proteinExistence type="inferred from homology"/>
<organism evidence="2 3">
    <name type="scientific">Streptohalobacillus salinus</name>
    <dbReference type="NCBI Taxonomy" id="621096"/>
    <lineage>
        <taxon>Bacteria</taxon>
        <taxon>Bacillati</taxon>
        <taxon>Bacillota</taxon>
        <taxon>Bacilli</taxon>
        <taxon>Bacillales</taxon>
        <taxon>Bacillaceae</taxon>
        <taxon>Streptohalobacillus</taxon>
    </lineage>
</organism>
<accession>A0A2V3WDC6</accession>
<dbReference type="HAMAP" id="MF_00800">
    <property type="entry name" value="UPF0340"/>
    <property type="match status" value="1"/>
</dbReference>
<keyword evidence="3" id="KW-1185">Reference proteome</keyword>
<comment type="similarity">
    <text evidence="1">Belongs to the UPF0340 family.</text>
</comment>
<evidence type="ECO:0000256" key="1">
    <source>
        <dbReference type="HAMAP-Rule" id="MF_00800"/>
    </source>
</evidence>
<name>A0A2V3WDC6_9BACI</name>
<evidence type="ECO:0000313" key="2">
    <source>
        <dbReference type="EMBL" id="PXW92054.1"/>
    </source>
</evidence>
<dbReference type="InterPro" id="IPR028345">
    <property type="entry name" value="Antibiotic_NAT-like"/>
</dbReference>
<protein>
    <recommendedName>
        <fullName evidence="1">UPF0340 protein DES38_10369</fullName>
    </recommendedName>
</protein>
<dbReference type="EMBL" id="QJJR01000003">
    <property type="protein sequence ID" value="PXW92054.1"/>
    <property type="molecule type" value="Genomic_DNA"/>
</dbReference>
<dbReference type="InterPro" id="IPR006340">
    <property type="entry name" value="DUF436"/>
</dbReference>
<reference evidence="2 3" key="1">
    <citation type="submission" date="2018-05" db="EMBL/GenBank/DDBJ databases">
        <title>Genomic Encyclopedia of Type Strains, Phase IV (KMG-IV): sequencing the most valuable type-strain genomes for metagenomic binning, comparative biology and taxonomic classification.</title>
        <authorList>
            <person name="Goeker M."/>
        </authorList>
    </citation>
    <scope>NUCLEOTIDE SEQUENCE [LARGE SCALE GENOMIC DNA]</scope>
    <source>
        <strain evidence="2 3">DSM 22440</strain>
    </source>
</reference>
<dbReference type="NCBIfam" id="TIGR01440">
    <property type="entry name" value="TIGR01440 family protein"/>
    <property type="match status" value="1"/>
</dbReference>
<evidence type="ECO:0000313" key="3">
    <source>
        <dbReference type="Proteomes" id="UP000247922"/>
    </source>
</evidence>
<dbReference type="Pfam" id="PF04260">
    <property type="entry name" value="DUF436"/>
    <property type="match status" value="1"/>
</dbReference>
<dbReference type="Proteomes" id="UP000247922">
    <property type="component" value="Unassembled WGS sequence"/>
</dbReference>
<dbReference type="Gene3D" id="3.40.50.10360">
    <property type="entry name" value="Hypothetical protein TT1679"/>
    <property type="match status" value="1"/>
</dbReference>
<dbReference type="AlphaFoldDB" id="A0A2V3WDC6"/>
<dbReference type="PIRSF" id="PIRSF007510">
    <property type="entry name" value="UCP007510"/>
    <property type="match status" value="1"/>
</dbReference>
<sequence>MNAESTNWLTMNKKMDKQALLDTLNQLVDEWLARDTLTSGQLFVVGTSTSEVLGDTIGTTGSVEVAEVIFKAMQRLKKETGVQLAFQCCEHLNRALIVERETMMRYDLSEVTVVPHPHAGGSMATYSYHEMDDAVVVESLSAHAGIDIGETMIGMHLKAVAVPLRFKTKQIGKARVTGAYTRPKLIGGERAIYR</sequence>